<keyword evidence="1" id="KW-0812">Transmembrane</keyword>
<feature type="transmembrane region" description="Helical" evidence="1">
    <location>
        <begin position="82"/>
        <end position="106"/>
    </location>
</feature>
<evidence type="ECO:0000313" key="3">
    <source>
        <dbReference type="EMBL" id="KZP18670.1"/>
    </source>
</evidence>
<dbReference type="EMBL" id="KV417570">
    <property type="protein sequence ID" value="KZP18670.1"/>
    <property type="molecule type" value="Genomic_DNA"/>
</dbReference>
<dbReference type="OrthoDB" id="3251775at2759"/>
<feature type="domain" description="DUF6533" evidence="2">
    <location>
        <begin position="14"/>
        <end position="58"/>
    </location>
</feature>
<accession>A0A166HB56</accession>
<keyword evidence="1" id="KW-1133">Transmembrane helix</keyword>
<evidence type="ECO:0000256" key="1">
    <source>
        <dbReference type="SAM" id="Phobius"/>
    </source>
</evidence>
<dbReference type="InterPro" id="IPR045340">
    <property type="entry name" value="DUF6533"/>
</dbReference>
<evidence type="ECO:0000259" key="2">
    <source>
        <dbReference type="Pfam" id="PF20151"/>
    </source>
</evidence>
<feature type="transmembrane region" description="Helical" evidence="1">
    <location>
        <begin position="208"/>
        <end position="226"/>
    </location>
</feature>
<feature type="transmembrane region" description="Helical" evidence="1">
    <location>
        <begin position="232"/>
        <end position="251"/>
    </location>
</feature>
<organism evidence="3 4">
    <name type="scientific">Athelia psychrophila</name>
    <dbReference type="NCBI Taxonomy" id="1759441"/>
    <lineage>
        <taxon>Eukaryota</taxon>
        <taxon>Fungi</taxon>
        <taxon>Dikarya</taxon>
        <taxon>Basidiomycota</taxon>
        <taxon>Agaricomycotina</taxon>
        <taxon>Agaricomycetes</taxon>
        <taxon>Agaricomycetidae</taxon>
        <taxon>Atheliales</taxon>
        <taxon>Atheliaceae</taxon>
        <taxon>Athelia</taxon>
    </lineage>
</organism>
<protein>
    <recommendedName>
        <fullName evidence="2">DUF6533 domain-containing protein</fullName>
    </recommendedName>
</protein>
<proteinExistence type="predicted"/>
<dbReference type="Pfam" id="PF20151">
    <property type="entry name" value="DUF6533"/>
    <property type="match status" value="1"/>
</dbReference>
<dbReference type="AlphaFoldDB" id="A0A166HB56"/>
<keyword evidence="1" id="KW-0472">Membrane</keyword>
<feature type="transmembrane region" description="Helical" evidence="1">
    <location>
        <begin position="163"/>
        <end position="187"/>
    </location>
</feature>
<reference evidence="3 4" key="1">
    <citation type="journal article" date="2016" name="Mol. Biol. Evol.">
        <title>Comparative Genomics of Early-Diverging Mushroom-Forming Fungi Provides Insights into the Origins of Lignocellulose Decay Capabilities.</title>
        <authorList>
            <person name="Nagy L.G."/>
            <person name="Riley R."/>
            <person name="Tritt A."/>
            <person name="Adam C."/>
            <person name="Daum C."/>
            <person name="Floudas D."/>
            <person name="Sun H."/>
            <person name="Yadav J.S."/>
            <person name="Pangilinan J."/>
            <person name="Larsson K.H."/>
            <person name="Matsuura K."/>
            <person name="Barry K."/>
            <person name="Labutti K."/>
            <person name="Kuo R."/>
            <person name="Ohm R.A."/>
            <person name="Bhattacharya S.S."/>
            <person name="Shirouzu T."/>
            <person name="Yoshinaga Y."/>
            <person name="Martin F.M."/>
            <person name="Grigoriev I.V."/>
            <person name="Hibbett D.S."/>
        </authorList>
    </citation>
    <scope>NUCLEOTIDE SEQUENCE [LARGE SCALE GENOMIC DNA]</scope>
    <source>
        <strain evidence="3 4">CBS 109695</strain>
    </source>
</reference>
<keyword evidence="4" id="KW-1185">Reference proteome</keyword>
<feature type="transmembrane region" description="Helical" evidence="1">
    <location>
        <begin position="118"/>
        <end position="143"/>
    </location>
</feature>
<sequence length="334" mass="37463">MENAFDDAYGTKWLSAAGTTVLLYDHLLTLPCEIKLIWRSPSSFQKWAFLFNRYLVPIAQISVATEMSGFFSGQYSDFGCRVLLGTTAMLAVTSIGIANILVLMRVVMLWDGNLMVKWLMCCGFVVSFCTTCSLMVATLFNLIGGIVYSPIVGMCITTTNTKYLVAVWASPMLFELLVLAATGWNLFARPRTANLKITRALHKDGISYFVILTVLRAFNVCLAIRGKPATTMLAVFFVWSATTLVVNRALLHVRHVEVREAYIAQHAHLLESRTVTPSGSTPDIDELEDWQLEEQLQERDEGSETLGRDTPLQAELKNFLTWSSRDKSLESKWF</sequence>
<gene>
    <name evidence="3" type="ORF">FIBSPDRAFT_828938</name>
</gene>
<name>A0A166HB56_9AGAM</name>
<evidence type="ECO:0000313" key="4">
    <source>
        <dbReference type="Proteomes" id="UP000076532"/>
    </source>
</evidence>
<dbReference type="Proteomes" id="UP000076532">
    <property type="component" value="Unassembled WGS sequence"/>
</dbReference>